<dbReference type="PROSITE" id="PS50835">
    <property type="entry name" value="IG_LIKE"/>
    <property type="match status" value="1"/>
</dbReference>
<sequence length="577" mass="65145">MSKYKFDQSTTDVSSINITVISVKQIDAGLYGSVDAGSVDVKGCCVLVVTTRPMNPILTIKAERPFANNSITFTCNSTVQRWPEYVPSKLSYQYFGNPRGYTNGNKLILKSLTKSDTGIDVSCQATDDRGKASNMSNTVTLGQYYGPDIVFVKPEYTVINVTEGSKLGPIHCTADCYPKCIFNWKYKKSEHFELVHLNPILTVTDIKRNKAGIYRCSVVHPYDITFMRKVDIEVNVQYSSKIRELLLSDKIETNEWSNATVYSFSEDVNLKMKLSIESNPDPQLVLRTSLITFPPLRYKKRGIAFLSELPSLTCIDSGNYTIQAFNGIKYGDARTVNLMIYCKPRNVISNFKNIETKVNGTEDIVMQIVAFPKPSVAWIRSTGFIWMVQKDRYDYRYRIYSSIHINSKNDFGEYGIHVCNRFGCIVENITITFEDEVGAVTNEYPRIFAAGITTLVIGLIVLIPGTIFVIRKCSRTIQKLSAASDEYIEVHRSNPAVAEPYSTLQSQSESRPLQEPESRSLQEPESRSLQEPSNDTYEECGMTTAVDIYQNVEEDQGKRIKQQPIDECCSLARDTEI</sequence>
<dbReference type="GO" id="GO:0050839">
    <property type="term" value="F:cell adhesion molecule binding"/>
    <property type="evidence" value="ECO:0007669"/>
    <property type="project" value="TreeGrafter"/>
</dbReference>
<dbReference type="InterPro" id="IPR007110">
    <property type="entry name" value="Ig-like_dom"/>
</dbReference>
<dbReference type="GO" id="GO:0005911">
    <property type="term" value="C:cell-cell junction"/>
    <property type="evidence" value="ECO:0007669"/>
    <property type="project" value="TreeGrafter"/>
</dbReference>
<dbReference type="GO" id="GO:0098609">
    <property type="term" value="P:cell-cell adhesion"/>
    <property type="evidence" value="ECO:0007669"/>
    <property type="project" value="TreeGrafter"/>
</dbReference>
<accession>A0A8B6DT51</accession>
<keyword evidence="5" id="KW-0393">Immunoglobulin domain</keyword>
<name>A0A8B6DT51_MYTGA</name>
<reference evidence="9" key="1">
    <citation type="submission" date="2018-11" db="EMBL/GenBank/DDBJ databases">
        <authorList>
            <person name="Alioto T."/>
            <person name="Alioto T."/>
        </authorList>
    </citation>
    <scope>NUCLEOTIDE SEQUENCE</scope>
</reference>
<gene>
    <name evidence="9" type="ORF">MGAL_10B057132</name>
</gene>
<feature type="domain" description="Ig-like" evidence="8">
    <location>
        <begin position="154"/>
        <end position="233"/>
    </location>
</feature>
<organism evidence="9 10">
    <name type="scientific">Mytilus galloprovincialis</name>
    <name type="common">Mediterranean mussel</name>
    <dbReference type="NCBI Taxonomy" id="29158"/>
    <lineage>
        <taxon>Eukaryota</taxon>
        <taxon>Metazoa</taxon>
        <taxon>Spiralia</taxon>
        <taxon>Lophotrochozoa</taxon>
        <taxon>Mollusca</taxon>
        <taxon>Bivalvia</taxon>
        <taxon>Autobranchia</taxon>
        <taxon>Pteriomorphia</taxon>
        <taxon>Mytilida</taxon>
        <taxon>Mytiloidea</taxon>
        <taxon>Mytilidae</taxon>
        <taxon>Mytilinae</taxon>
        <taxon>Mytilus</taxon>
    </lineage>
</organism>
<dbReference type="PANTHER" id="PTHR11640">
    <property type="entry name" value="NEPHRIN"/>
    <property type="match status" value="1"/>
</dbReference>
<dbReference type="OrthoDB" id="6061647at2759"/>
<evidence type="ECO:0000313" key="10">
    <source>
        <dbReference type="Proteomes" id="UP000596742"/>
    </source>
</evidence>
<dbReference type="PROSITE" id="PS00290">
    <property type="entry name" value="IG_MHC"/>
    <property type="match status" value="1"/>
</dbReference>
<feature type="region of interest" description="Disordered" evidence="6">
    <location>
        <begin position="499"/>
        <end position="541"/>
    </location>
</feature>
<dbReference type="Proteomes" id="UP000596742">
    <property type="component" value="Unassembled WGS sequence"/>
</dbReference>
<dbReference type="InterPro" id="IPR051275">
    <property type="entry name" value="Cell_adhesion_signaling"/>
</dbReference>
<dbReference type="GO" id="GO:0005886">
    <property type="term" value="C:plasma membrane"/>
    <property type="evidence" value="ECO:0007669"/>
    <property type="project" value="TreeGrafter"/>
</dbReference>
<evidence type="ECO:0000256" key="3">
    <source>
        <dbReference type="ARBA" id="ARBA00023157"/>
    </source>
</evidence>
<evidence type="ECO:0000256" key="7">
    <source>
        <dbReference type="SAM" id="Phobius"/>
    </source>
</evidence>
<dbReference type="AlphaFoldDB" id="A0A8B6DT51"/>
<feature type="transmembrane region" description="Helical" evidence="7">
    <location>
        <begin position="447"/>
        <end position="470"/>
    </location>
</feature>
<keyword evidence="4" id="KW-0325">Glycoprotein</keyword>
<evidence type="ECO:0000256" key="2">
    <source>
        <dbReference type="ARBA" id="ARBA00023136"/>
    </source>
</evidence>
<dbReference type="SUPFAM" id="SSF48726">
    <property type="entry name" value="Immunoglobulin"/>
    <property type="match status" value="1"/>
</dbReference>
<keyword evidence="10" id="KW-1185">Reference proteome</keyword>
<keyword evidence="7" id="KW-1133">Transmembrane helix</keyword>
<comment type="subcellular location">
    <subcellularLocation>
        <location evidence="1">Membrane</location>
        <topology evidence="1">Single-pass type I membrane protein</topology>
    </subcellularLocation>
</comment>
<dbReference type="InterPro" id="IPR003006">
    <property type="entry name" value="Ig/MHC_CS"/>
</dbReference>
<comment type="caution">
    <text evidence="9">The sequence shown here is derived from an EMBL/GenBank/DDBJ whole genome shotgun (WGS) entry which is preliminary data.</text>
</comment>
<proteinExistence type="predicted"/>
<keyword evidence="7" id="KW-0812">Transmembrane</keyword>
<keyword evidence="2 7" id="KW-0472">Membrane</keyword>
<dbReference type="PANTHER" id="PTHR11640:SF31">
    <property type="entry name" value="IRREGULAR CHIASM C-ROUGHEST PROTEIN-RELATED"/>
    <property type="match status" value="1"/>
</dbReference>
<evidence type="ECO:0000313" key="9">
    <source>
        <dbReference type="EMBL" id="VDI23347.1"/>
    </source>
</evidence>
<evidence type="ECO:0000256" key="4">
    <source>
        <dbReference type="ARBA" id="ARBA00023180"/>
    </source>
</evidence>
<evidence type="ECO:0000259" key="8">
    <source>
        <dbReference type="PROSITE" id="PS50835"/>
    </source>
</evidence>
<feature type="compositionally biased region" description="Basic and acidic residues" evidence="6">
    <location>
        <begin position="512"/>
        <end position="528"/>
    </location>
</feature>
<evidence type="ECO:0000256" key="1">
    <source>
        <dbReference type="ARBA" id="ARBA00004479"/>
    </source>
</evidence>
<feature type="compositionally biased region" description="Polar residues" evidence="6">
    <location>
        <begin position="502"/>
        <end position="511"/>
    </location>
</feature>
<protein>
    <recommendedName>
        <fullName evidence="8">Ig-like domain-containing protein</fullName>
    </recommendedName>
</protein>
<keyword evidence="3" id="KW-1015">Disulfide bond</keyword>
<dbReference type="EMBL" id="UYJE01003919">
    <property type="protein sequence ID" value="VDI23347.1"/>
    <property type="molecule type" value="Genomic_DNA"/>
</dbReference>
<evidence type="ECO:0000256" key="6">
    <source>
        <dbReference type="SAM" id="MobiDB-lite"/>
    </source>
</evidence>
<dbReference type="InterPro" id="IPR036179">
    <property type="entry name" value="Ig-like_dom_sf"/>
</dbReference>
<evidence type="ECO:0000256" key="5">
    <source>
        <dbReference type="ARBA" id="ARBA00023319"/>
    </source>
</evidence>